<proteinExistence type="predicted"/>
<keyword evidence="1" id="KW-0732">Signal</keyword>
<evidence type="ECO:0000313" key="4">
    <source>
        <dbReference type="EMBL" id="NOI08026.1"/>
    </source>
</evidence>
<dbReference type="Proteomes" id="UP000532247">
    <property type="component" value="Unassembled WGS sequence"/>
</dbReference>
<dbReference type="EMBL" id="VTYF01000002">
    <property type="protein sequence ID" value="NOI08026.1"/>
    <property type="molecule type" value="Genomic_DNA"/>
</dbReference>
<dbReference type="PANTHER" id="PTHR35891:SF2">
    <property type="entry name" value="THIOL:DISULFIDE INTERCHANGE PROTEIN DSBA"/>
    <property type="match status" value="1"/>
</dbReference>
<dbReference type="InterPro" id="IPR036249">
    <property type="entry name" value="Thioredoxin-like_sf"/>
</dbReference>
<evidence type="ECO:0000313" key="5">
    <source>
        <dbReference type="Proteomes" id="UP000532247"/>
    </source>
</evidence>
<sequence>MLKTISKGFAVVVAVMALSACDSGKSQPQQGKQYEVLPVSLEEYDLAPLTEAFSLTCGHCRSMEEFVPQIESLTDQSVEKMHVTFNESAQVSAIIFYTAVMQLESTPDKAFMADLFTAVQMGADATAEERQIAVEKAFESRNLISPYHLDEAQQKTLFEYITKAEAITTRGQINSVPAFIVNGKYQVITGGHDSVEAMAETINFLLKQPK</sequence>
<dbReference type="PROSITE" id="PS51257">
    <property type="entry name" value="PROKAR_LIPOPROTEIN"/>
    <property type="match status" value="1"/>
</dbReference>
<dbReference type="RefSeq" id="WP_005375635.1">
    <property type="nucleotide sequence ID" value="NZ_CAJDZJ010000026.1"/>
</dbReference>
<accession>A0A1W6V5N7</accession>
<dbReference type="InterPro" id="IPR023205">
    <property type="entry name" value="DsbA/DsbL"/>
</dbReference>
<name>A0A1W6V5N7_VIBAL</name>
<protein>
    <submittedName>
        <fullName evidence="3 4">Thiol:disulfide interchange protein DsbA</fullName>
    </submittedName>
</protein>
<evidence type="ECO:0000313" key="3">
    <source>
        <dbReference type="EMBL" id="ARP20481.1"/>
    </source>
</evidence>
<dbReference type="InterPro" id="IPR012336">
    <property type="entry name" value="Thioredoxin-like_fold"/>
</dbReference>
<dbReference type="SUPFAM" id="SSF52833">
    <property type="entry name" value="Thioredoxin-like"/>
    <property type="match status" value="1"/>
</dbReference>
<dbReference type="AlphaFoldDB" id="A0A1W6V5N7"/>
<evidence type="ECO:0000259" key="2">
    <source>
        <dbReference type="Pfam" id="PF13462"/>
    </source>
</evidence>
<reference evidence="3" key="1">
    <citation type="submission" date="2016-10" db="EMBL/GenBank/DDBJ databases">
        <title>The High Quality Genome of Vibrio alginolyticus K01M1.</title>
        <authorList>
            <person name="Wendling C."/>
            <person name="Chibani C.M."/>
            <person name="Hertel R."/>
            <person name="Sproer C."/>
            <person name="Bunk B."/>
            <person name="Overmann J."/>
            <person name="Roth O."/>
            <person name="Liesegang H."/>
        </authorList>
    </citation>
    <scope>NUCLEOTIDE SEQUENCE</scope>
    <source>
        <strain evidence="3">K05K4</strain>
    </source>
</reference>
<evidence type="ECO:0000256" key="1">
    <source>
        <dbReference type="ARBA" id="ARBA00022729"/>
    </source>
</evidence>
<dbReference type="Gene3D" id="3.40.30.10">
    <property type="entry name" value="Glutaredoxin"/>
    <property type="match status" value="1"/>
</dbReference>
<dbReference type="PANTHER" id="PTHR35891">
    <property type="entry name" value="THIOL:DISULFIDE INTERCHANGE PROTEIN DSBA"/>
    <property type="match status" value="1"/>
</dbReference>
<dbReference type="EMBL" id="CP017903">
    <property type="protein sequence ID" value="ARP20481.1"/>
    <property type="molecule type" value="Genomic_DNA"/>
</dbReference>
<dbReference type="Pfam" id="PF13462">
    <property type="entry name" value="Thioredoxin_4"/>
    <property type="match status" value="1"/>
</dbReference>
<dbReference type="InterPro" id="IPR050824">
    <property type="entry name" value="Thiol_disulfide_DsbA"/>
</dbReference>
<organism evidence="4 5">
    <name type="scientific">Vibrio alginolyticus</name>
    <dbReference type="NCBI Taxonomy" id="663"/>
    <lineage>
        <taxon>Bacteria</taxon>
        <taxon>Pseudomonadati</taxon>
        <taxon>Pseudomonadota</taxon>
        <taxon>Gammaproteobacteria</taxon>
        <taxon>Vibrionales</taxon>
        <taxon>Vibrionaceae</taxon>
        <taxon>Vibrio</taxon>
    </lineage>
</organism>
<reference evidence="4 5" key="2">
    <citation type="submission" date="2019-09" db="EMBL/GenBank/DDBJ databases">
        <title>Draft genome sequencing and comparative genomics of hatchery-associated Vibrios.</title>
        <authorList>
            <person name="Kehlet-Delgado H."/>
            <person name="Mueller R.S."/>
        </authorList>
    </citation>
    <scope>NUCLEOTIDE SEQUENCE [LARGE SCALE GENOMIC DNA]</scope>
    <source>
        <strain evidence="4 5">081416A</strain>
    </source>
</reference>
<gene>
    <name evidence="3" type="primary">dsbA_2</name>
    <name evidence="4" type="ORF">F0254_03995</name>
    <name evidence="3" type="ORF">K05K4_37540</name>
</gene>
<dbReference type="CDD" id="cd03019">
    <property type="entry name" value="DsbA_DsbA"/>
    <property type="match status" value="1"/>
</dbReference>
<feature type="domain" description="Thioredoxin-like fold" evidence="2">
    <location>
        <begin position="53"/>
        <end position="201"/>
    </location>
</feature>